<sequence length="99" mass="11483">MKKEIHHYMIEVDSSDKKLVESIREGLGKLGCIEKYSGDTGVYYAQFFTCRNTMVIIGFSEAYFIDIFSEKTDIEPYIKILTDVFGKDKLIVHYVIRSI</sequence>
<protein>
    <submittedName>
        <fullName evidence="1">Uncharacterized protein</fullName>
    </submittedName>
</protein>
<dbReference type="EMBL" id="DTBJ01000041">
    <property type="protein sequence ID" value="HGM58958.1"/>
    <property type="molecule type" value="Genomic_DNA"/>
</dbReference>
<accession>A0A7C4DAF7</accession>
<evidence type="ECO:0000313" key="1">
    <source>
        <dbReference type="EMBL" id="HGM58958.1"/>
    </source>
</evidence>
<proteinExistence type="predicted"/>
<organism evidence="1">
    <name type="scientific">Staphylothermus marinus</name>
    <dbReference type="NCBI Taxonomy" id="2280"/>
    <lineage>
        <taxon>Archaea</taxon>
        <taxon>Thermoproteota</taxon>
        <taxon>Thermoprotei</taxon>
        <taxon>Desulfurococcales</taxon>
        <taxon>Desulfurococcaceae</taxon>
        <taxon>Staphylothermus</taxon>
    </lineage>
</organism>
<gene>
    <name evidence="1" type="ORF">ENU14_05185</name>
</gene>
<dbReference type="AlphaFoldDB" id="A0A7C4DAF7"/>
<name>A0A7C4DAF7_STAMA</name>
<comment type="caution">
    <text evidence="1">The sequence shown here is derived from an EMBL/GenBank/DDBJ whole genome shotgun (WGS) entry which is preliminary data.</text>
</comment>
<reference evidence="1" key="1">
    <citation type="journal article" date="2020" name="mSystems">
        <title>Genome- and Community-Level Interaction Insights into Carbon Utilization and Element Cycling Functions of Hydrothermarchaeota in Hydrothermal Sediment.</title>
        <authorList>
            <person name="Zhou Z."/>
            <person name="Liu Y."/>
            <person name="Xu W."/>
            <person name="Pan J."/>
            <person name="Luo Z.H."/>
            <person name="Li M."/>
        </authorList>
    </citation>
    <scope>NUCLEOTIDE SEQUENCE [LARGE SCALE GENOMIC DNA]</scope>
    <source>
        <strain evidence="1">SpSt-642</strain>
    </source>
</reference>